<comment type="caution">
    <text evidence="5">The sequence shown here is derived from an EMBL/GenBank/DDBJ whole genome shotgun (WGS) entry which is preliminary data.</text>
</comment>
<dbReference type="PROSITE" id="PS01124">
    <property type="entry name" value="HTH_ARAC_FAMILY_2"/>
    <property type="match status" value="1"/>
</dbReference>
<sequence length="325" mass="35819">MLNSAPSIRIRTFLAIAPYLAKHDVSAIEFCKRLGISPNVFQNADGWLPRAQCFRLGNDLAAVAGDPFAGAHVGSSTDLRELGGWGQSVLAAKDVAHACALASGNVPSIHRGSDVRFLVEGRTARIVFRFADRCEFDPRQFIFGSLAVLRKVPLLAGEPSGIKVRLTATKTRGVEALEECLGPNIELGCEHDMIEFDRELLDLPLKTHETGPSKATTALTSTVEVARLLSDRLSDDHELSLKAMAGRVDVSVRTLQRRLKYCGVEFEELLDETRRSEAIRLIREGGHSMTEIAYRVGYSDPAHFTRAFRRWTGKAPSRFQSQDGE</sequence>
<keyword evidence="2" id="KW-0238">DNA-binding</keyword>
<dbReference type="PANTHER" id="PTHR47894:SF1">
    <property type="entry name" value="HTH-TYPE TRANSCRIPTIONAL REGULATOR VQSM"/>
    <property type="match status" value="1"/>
</dbReference>
<evidence type="ECO:0000256" key="3">
    <source>
        <dbReference type="ARBA" id="ARBA00023163"/>
    </source>
</evidence>
<dbReference type="EMBL" id="LGAP01000003">
    <property type="protein sequence ID" value="KOF20078.1"/>
    <property type="molecule type" value="Genomic_DNA"/>
</dbReference>
<proteinExistence type="predicted"/>
<evidence type="ECO:0000256" key="1">
    <source>
        <dbReference type="ARBA" id="ARBA00023015"/>
    </source>
</evidence>
<dbReference type="GO" id="GO:0003700">
    <property type="term" value="F:DNA-binding transcription factor activity"/>
    <property type="evidence" value="ECO:0007669"/>
    <property type="project" value="InterPro"/>
</dbReference>
<dbReference type="Pfam" id="PF12625">
    <property type="entry name" value="Arabinose_bd"/>
    <property type="match status" value="1"/>
</dbReference>
<dbReference type="InterPro" id="IPR020449">
    <property type="entry name" value="Tscrpt_reg_AraC-type_HTH"/>
</dbReference>
<gene>
    <name evidence="5" type="ORF">AC244_09210</name>
</gene>
<accession>A0A0L8BZQ7</accession>
<evidence type="ECO:0000313" key="5">
    <source>
        <dbReference type="EMBL" id="KOF20078.1"/>
    </source>
</evidence>
<dbReference type="PANTHER" id="PTHR47894">
    <property type="entry name" value="HTH-TYPE TRANSCRIPTIONAL REGULATOR GADX"/>
    <property type="match status" value="1"/>
</dbReference>
<dbReference type="Pfam" id="PF12833">
    <property type="entry name" value="HTH_18"/>
    <property type="match status" value="1"/>
</dbReference>
<dbReference type="SMART" id="SM00342">
    <property type="entry name" value="HTH_ARAC"/>
    <property type="match status" value="1"/>
</dbReference>
<name>A0A0L8BZQ7_ENSAD</name>
<keyword evidence="1" id="KW-0805">Transcription regulation</keyword>
<dbReference type="Proteomes" id="UP000037425">
    <property type="component" value="Unassembled WGS sequence"/>
</dbReference>
<dbReference type="PRINTS" id="PR00032">
    <property type="entry name" value="HTHARAC"/>
</dbReference>
<evidence type="ECO:0000259" key="4">
    <source>
        <dbReference type="PROSITE" id="PS01124"/>
    </source>
</evidence>
<dbReference type="GO" id="GO:0000976">
    <property type="term" value="F:transcription cis-regulatory region binding"/>
    <property type="evidence" value="ECO:0007669"/>
    <property type="project" value="TreeGrafter"/>
</dbReference>
<dbReference type="SUPFAM" id="SSF46689">
    <property type="entry name" value="Homeodomain-like"/>
    <property type="match status" value="1"/>
</dbReference>
<dbReference type="AlphaFoldDB" id="A0A0L8BZQ7"/>
<reference evidence="6" key="1">
    <citation type="submission" date="2015-07" db="EMBL/GenBank/DDBJ databases">
        <title>Whole genome sequence of an Ensifer adhaerens strain isolated from a cave pool in the Wind Cave National Park.</title>
        <authorList>
            <person name="Eng W.W.H."/>
            <person name="Gan H.M."/>
            <person name="Barton H.A."/>
            <person name="Savka M.A."/>
        </authorList>
    </citation>
    <scope>NUCLEOTIDE SEQUENCE [LARGE SCALE GENOMIC DNA]</scope>
    <source>
        <strain evidence="6">SD006</strain>
    </source>
</reference>
<dbReference type="Gene3D" id="1.10.10.60">
    <property type="entry name" value="Homeodomain-like"/>
    <property type="match status" value="1"/>
</dbReference>
<dbReference type="PATRIC" id="fig|106592.7.peg.4595"/>
<feature type="domain" description="HTH araC/xylS-type" evidence="4">
    <location>
        <begin position="223"/>
        <end position="322"/>
    </location>
</feature>
<dbReference type="InterPro" id="IPR032687">
    <property type="entry name" value="AraC-type_N"/>
</dbReference>
<dbReference type="InterPro" id="IPR018060">
    <property type="entry name" value="HTH_AraC"/>
</dbReference>
<dbReference type="InterPro" id="IPR009057">
    <property type="entry name" value="Homeodomain-like_sf"/>
</dbReference>
<evidence type="ECO:0000256" key="2">
    <source>
        <dbReference type="ARBA" id="ARBA00023125"/>
    </source>
</evidence>
<keyword evidence="3" id="KW-0804">Transcription</keyword>
<dbReference type="GO" id="GO:0005829">
    <property type="term" value="C:cytosol"/>
    <property type="evidence" value="ECO:0007669"/>
    <property type="project" value="TreeGrafter"/>
</dbReference>
<protein>
    <submittedName>
        <fullName evidence="5">AraC family transcriptional regulator</fullName>
    </submittedName>
</protein>
<evidence type="ECO:0000313" key="6">
    <source>
        <dbReference type="Proteomes" id="UP000037425"/>
    </source>
</evidence>
<organism evidence="5 6">
    <name type="scientific">Ensifer adhaerens</name>
    <name type="common">Sinorhizobium morelense</name>
    <dbReference type="NCBI Taxonomy" id="106592"/>
    <lineage>
        <taxon>Bacteria</taxon>
        <taxon>Pseudomonadati</taxon>
        <taxon>Pseudomonadota</taxon>
        <taxon>Alphaproteobacteria</taxon>
        <taxon>Hyphomicrobiales</taxon>
        <taxon>Rhizobiaceae</taxon>
        <taxon>Sinorhizobium/Ensifer group</taxon>
        <taxon>Ensifer</taxon>
    </lineage>
</organism>